<evidence type="ECO:0000259" key="1">
    <source>
        <dbReference type="PROSITE" id="PS51186"/>
    </source>
</evidence>
<dbReference type="Pfam" id="PF13302">
    <property type="entry name" value="Acetyltransf_3"/>
    <property type="match status" value="1"/>
</dbReference>
<proteinExistence type="predicted"/>
<feature type="domain" description="N-acetyltransferase" evidence="1">
    <location>
        <begin position="9"/>
        <end position="164"/>
    </location>
</feature>
<dbReference type="PANTHER" id="PTHR43792">
    <property type="entry name" value="GNAT FAMILY, PUTATIVE (AFU_ORTHOLOGUE AFUA_3G00765)-RELATED-RELATED"/>
    <property type="match status" value="1"/>
</dbReference>
<protein>
    <submittedName>
        <fullName evidence="2">GNAT family N-acetyltransferase</fullName>
    </submittedName>
</protein>
<reference evidence="2 3" key="1">
    <citation type="journal article" date="2021" name="Int. J. Syst. Evol. Microbiol.">
        <title>Amazonocrinis nigriterrae gen. nov., sp. nov., Atlanticothrix silvestris gen. nov., sp. nov. and Dendronalium phyllosphericum gen. nov., sp. nov., nostocacean cyanobacteria from Brazilian environments.</title>
        <authorList>
            <person name="Alvarenga D.O."/>
            <person name="Andreote A.P.D."/>
            <person name="Branco L.H.Z."/>
            <person name="Delbaje E."/>
            <person name="Cruz R.B."/>
            <person name="Varani A.M."/>
            <person name="Fiore M.F."/>
        </authorList>
    </citation>
    <scope>NUCLEOTIDE SEQUENCE [LARGE SCALE GENOMIC DNA]</scope>
    <source>
        <strain evidence="2 3">CENA369</strain>
    </source>
</reference>
<dbReference type="Gene3D" id="3.40.630.30">
    <property type="match status" value="1"/>
</dbReference>
<name>A0A8J7LDF5_9NOST</name>
<keyword evidence="3" id="KW-1185">Reference proteome</keyword>
<gene>
    <name evidence="2" type="ORF">I8752_12525</name>
</gene>
<dbReference type="InterPro" id="IPR051531">
    <property type="entry name" value="N-acetyltransferase"/>
</dbReference>
<dbReference type="InterPro" id="IPR000182">
    <property type="entry name" value="GNAT_dom"/>
</dbReference>
<dbReference type="InterPro" id="IPR016181">
    <property type="entry name" value="Acyl_CoA_acyltransferase"/>
</dbReference>
<dbReference type="Proteomes" id="UP000662314">
    <property type="component" value="Unassembled WGS sequence"/>
</dbReference>
<sequence length="177" mass="20649">MPEIETARLRLRHFTPEDFDVLYRLYSDAEVMKYLSPRTREQTQASLDKHIQHWQENNYGMWAVIRKDSGKMIGRCGLGLLENTSEIELGYVFDKSYWRMGLGTEASVATLKYGFLEVKLNRIVAIAHPQNLASVGVIEKIGMKYEKNARFYNSDVVYYTVARQEWHPDDSLYILQT</sequence>
<dbReference type="GO" id="GO:0016747">
    <property type="term" value="F:acyltransferase activity, transferring groups other than amino-acyl groups"/>
    <property type="evidence" value="ECO:0007669"/>
    <property type="project" value="InterPro"/>
</dbReference>
<evidence type="ECO:0000313" key="2">
    <source>
        <dbReference type="EMBL" id="MBH8573832.1"/>
    </source>
</evidence>
<accession>A0A8J7LDF5</accession>
<dbReference type="RefSeq" id="WP_214432648.1">
    <property type="nucleotide sequence ID" value="NZ_CAWPUQ010000267.1"/>
</dbReference>
<dbReference type="AlphaFoldDB" id="A0A8J7LDF5"/>
<comment type="caution">
    <text evidence="2">The sequence shown here is derived from an EMBL/GenBank/DDBJ whole genome shotgun (WGS) entry which is preliminary data.</text>
</comment>
<dbReference type="PROSITE" id="PS51186">
    <property type="entry name" value="GNAT"/>
    <property type="match status" value="1"/>
</dbReference>
<evidence type="ECO:0000313" key="3">
    <source>
        <dbReference type="Proteomes" id="UP000662314"/>
    </source>
</evidence>
<dbReference type="EMBL" id="JAECZA010000045">
    <property type="protein sequence ID" value="MBH8573832.1"/>
    <property type="molecule type" value="Genomic_DNA"/>
</dbReference>
<organism evidence="2 3">
    <name type="scientific">Dendronalium phyllosphericum CENA369</name>
    <dbReference type="NCBI Taxonomy" id="1725256"/>
    <lineage>
        <taxon>Bacteria</taxon>
        <taxon>Bacillati</taxon>
        <taxon>Cyanobacteriota</taxon>
        <taxon>Cyanophyceae</taxon>
        <taxon>Nostocales</taxon>
        <taxon>Nostocaceae</taxon>
        <taxon>Dendronalium</taxon>
        <taxon>Dendronalium phyllosphericum</taxon>
    </lineage>
</organism>
<dbReference type="SUPFAM" id="SSF55729">
    <property type="entry name" value="Acyl-CoA N-acyltransferases (Nat)"/>
    <property type="match status" value="1"/>
</dbReference>
<dbReference type="PANTHER" id="PTHR43792:SF1">
    <property type="entry name" value="N-ACETYLTRANSFERASE DOMAIN-CONTAINING PROTEIN"/>
    <property type="match status" value="1"/>
</dbReference>